<feature type="transmembrane region" description="Helical" evidence="2">
    <location>
        <begin position="28"/>
        <end position="47"/>
    </location>
</feature>
<evidence type="ECO:0000313" key="3">
    <source>
        <dbReference type="EMBL" id="CAE0115319.1"/>
    </source>
</evidence>
<evidence type="ECO:0000256" key="1">
    <source>
        <dbReference type="SAM" id="MobiDB-lite"/>
    </source>
</evidence>
<keyword evidence="2" id="KW-1133">Transmembrane helix</keyword>
<accession>A0A7S3EY68</accession>
<name>A0A7S3EY68_9EUKA</name>
<protein>
    <submittedName>
        <fullName evidence="3">Uncharacterized protein</fullName>
    </submittedName>
</protein>
<evidence type="ECO:0000256" key="2">
    <source>
        <dbReference type="SAM" id="Phobius"/>
    </source>
</evidence>
<organism evidence="3">
    <name type="scientific">Haptolina ericina</name>
    <dbReference type="NCBI Taxonomy" id="156174"/>
    <lineage>
        <taxon>Eukaryota</taxon>
        <taxon>Haptista</taxon>
        <taxon>Haptophyta</taxon>
        <taxon>Prymnesiophyceae</taxon>
        <taxon>Prymnesiales</taxon>
        <taxon>Prymnesiaceae</taxon>
        <taxon>Haptolina</taxon>
    </lineage>
</organism>
<sequence length="142" mass="15274">MYLMRVRDFALPPTDLETQRKRTKRQRFVELALPCAVFAALVIAAFFSTGHHEASRRFLMARSAAAELKVDSERIAGRDVLPRTAGLLALGSSFHTTARRATSEPLFGVAGGASAVRTAPLPEGAPGPVATDVHAADKHPRV</sequence>
<keyword evidence="2" id="KW-0472">Membrane</keyword>
<gene>
    <name evidence="3" type="ORF">HERI1096_LOCUS16004</name>
</gene>
<dbReference type="AlphaFoldDB" id="A0A7S3EY68"/>
<keyword evidence="2" id="KW-0812">Transmembrane</keyword>
<feature type="region of interest" description="Disordered" evidence="1">
    <location>
        <begin position="120"/>
        <end position="142"/>
    </location>
</feature>
<dbReference type="EMBL" id="HBHX01028654">
    <property type="protein sequence ID" value="CAE0115319.1"/>
    <property type="molecule type" value="Transcribed_RNA"/>
</dbReference>
<proteinExistence type="predicted"/>
<reference evidence="3" key="1">
    <citation type="submission" date="2021-01" db="EMBL/GenBank/DDBJ databases">
        <authorList>
            <person name="Corre E."/>
            <person name="Pelletier E."/>
            <person name="Niang G."/>
            <person name="Scheremetjew M."/>
            <person name="Finn R."/>
            <person name="Kale V."/>
            <person name="Holt S."/>
            <person name="Cochrane G."/>
            <person name="Meng A."/>
            <person name="Brown T."/>
            <person name="Cohen L."/>
        </authorList>
    </citation>
    <scope>NUCLEOTIDE SEQUENCE</scope>
    <source>
        <strain evidence="3">CCMP281</strain>
    </source>
</reference>